<evidence type="ECO:0000256" key="1">
    <source>
        <dbReference type="SAM" id="MobiDB-lite"/>
    </source>
</evidence>
<organism evidence="3 4">
    <name type="scientific">Endocarpon pusillum (strain Z07020 / HMAS-L-300199)</name>
    <name type="common">Lichen-forming fungus</name>
    <dbReference type="NCBI Taxonomy" id="1263415"/>
    <lineage>
        <taxon>Eukaryota</taxon>
        <taxon>Fungi</taxon>
        <taxon>Dikarya</taxon>
        <taxon>Ascomycota</taxon>
        <taxon>Pezizomycotina</taxon>
        <taxon>Eurotiomycetes</taxon>
        <taxon>Chaetothyriomycetidae</taxon>
        <taxon>Verrucariales</taxon>
        <taxon>Verrucariaceae</taxon>
        <taxon>Endocarpon</taxon>
    </lineage>
</organism>
<reference evidence="4" key="1">
    <citation type="journal article" date="2014" name="BMC Genomics">
        <title>Genome characteristics reveal the impact of lichenization on lichen-forming fungus Endocarpon pusillum Hedwig (Verrucariales, Ascomycota).</title>
        <authorList>
            <person name="Wang Y.-Y."/>
            <person name="Liu B."/>
            <person name="Zhang X.-Y."/>
            <person name="Zhou Q.-M."/>
            <person name="Zhang T."/>
            <person name="Li H."/>
            <person name="Yu Y.-F."/>
            <person name="Zhang X.-L."/>
            <person name="Hao X.-Y."/>
            <person name="Wang M."/>
            <person name="Wang L."/>
            <person name="Wei J.-C."/>
        </authorList>
    </citation>
    <scope>NUCLEOTIDE SEQUENCE [LARGE SCALE GENOMIC DNA]</scope>
    <source>
        <strain evidence="4">Z07020 / HMAS-L-300199</strain>
    </source>
</reference>
<dbReference type="OrthoDB" id="10534895at2759"/>
<evidence type="ECO:0000313" key="3">
    <source>
        <dbReference type="EMBL" id="ERF69307.1"/>
    </source>
</evidence>
<dbReference type="AlphaFoldDB" id="U1FWR9"/>
<feature type="transmembrane region" description="Helical" evidence="2">
    <location>
        <begin position="23"/>
        <end position="41"/>
    </location>
</feature>
<dbReference type="HOGENOM" id="CLU_1885749_0_0_1"/>
<dbReference type="EMBL" id="KE721457">
    <property type="protein sequence ID" value="ERF69307.1"/>
    <property type="molecule type" value="Genomic_DNA"/>
</dbReference>
<accession>U1FWR9</accession>
<protein>
    <submittedName>
        <fullName evidence="3">Uncharacterized protein</fullName>
    </submittedName>
</protein>
<proteinExistence type="predicted"/>
<dbReference type="Proteomes" id="UP000019373">
    <property type="component" value="Unassembled WGS sequence"/>
</dbReference>
<dbReference type="RefSeq" id="XP_007805065.1">
    <property type="nucleotide sequence ID" value="XM_007806874.1"/>
</dbReference>
<keyword evidence="2" id="KW-1133">Transmembrane helix</keyword>
<keyword evidence="2" id="KW-0472">Membrane</keyword>
<dbReference type="GeneID" id="19239046"/>
<keyword evidence="4" id="KW-1185">Reference proteome</keyword>
<evidence type="ECO:0000313" key="4">
    <source>
        <dbReference type="Proteomes" id="UP000019373"/>
    </source>
</evidence>
<sequence>MYSSLLLVWISYASVTVWHDLDAIIQCLVVVIGVAILAMGLHQAEKRQQGVPFRTRERISTVEEGKAYSDGDDPDNGGTSNLFDWKPANGQLYGLACPTTTSVEQSVSDNGPYEDRGSSPEPEPWNGTVGFQYSG</sequence>
<keyword evidence="2" id="KW-0812">Transmembrane</keyword>
<gene>
    <name evidence="3" type="ORF">EPUS_04012</name>
</gene>
<evidence type="ECO:0000256" key="2">
    <source>
        <dbReference type="SAM" id="Phobius"/>
    </source>
</evidence>
<name>U1FWR9_ENDPU</name>
<feature type="region of interest" description="Disordered" evidence="1">
    <location>
        <begin position="101"/>
        <end position="135"/>
    </location>
</feature>